<dbReference type="OrthoDB" id="7597043at2"/>
<proteinExistence type="predicted"/>
<keyword evidence="3" id="KW-1185">Reference proteome</keyword>
<feature type="transmembrane region" description="Helical" evidence="1">
    <location>
        <begin position="64"/>
        <end position="81"/>
    </location>
</feature>
<reference evidence="3" key="1">
    <citation type="submission" date="2018-03" db="EMBL/GenBank/DDBJ databases">
        <authorList>
            <person name="Navarro De La Torre S."/>
        </authorList>
    </citation>
    <scope>NUCLEOTIDE SEQUENCE [LARGE SCALE GENOMIC DNA]</scope>
    <source>
        <strain evidence="3">EAod3</strain>
    </source>
</reference>
<dbReference type="AlphaFoldDB" id="A0A2R8CPJ7"/>
<accession>A0A2R8CPJ7</accession>
<feature type="transmembrane region" description="Helical" evidence="1">
    <location>
        <begin position="41"/>
        <end position="58"/>
    </location>
</feature>
<dbReference type="Proteomes" id="UP000244934">
    <property type="component" value="Unassembled WGS sequence"/>
</dbReference>
<dbReference type="Pfam" id="PF10947">
    <property type="entry name" value="DUF2628"/>
    <property type="match status" value="1"/>
</dbReference>
<evidence type="ECO:0008006" key="4">
    <source>
        <dbReference type="Google" id="ProtNLM"/>
    </source>
</evidence>
<sequence length="132" mass="14763">MKQFEIYQHPDGRLEAVKLGWNWPAFFFGALWALYCRLWKIAVLTFVGVFIVSMAGALDESGLLDVMVNIVCLGLYVAFGLNGNRWKQRHLVASSFQSAGTLEAKSIKQAIAGHIEKQQTQGADRAFHTFQA</sequence>
<dbReference type="EMBL" id="ONZI01000004">
    <property type="protein sequence ID" value="SPJ34752.1"/>
    <property type="molecule type" value="Genomic_DNA"/>
</dbReference>
<keyword evidence="1" id="KW-0472">Membrane</keyword>
<organism evidence="2 3">
    <name type="scientific">Kushneria phyllosphaerae</name>
    <dbReference type="NCBI Taxonomy" id="2100822"/>
    <lineage>
        <taxon>Bacteria</taxon>
        <taxon>Pseudomonadati</taxon>
        <taxon>Pseudomonadota</taxon>
        <taxon>Gammaproteobacteria</taxon>
        <taxon>Oceanospirillales</taxon>
        <taxon>Halomonadaceae</taxon>
        <taxon>Kushneria</taxon>
    </lineage>
</organism>
<dbReference type="RefSeq" id="WP_108843562.1">
    <property type="nucleotide sequence ID" value="NZ_ONZI01000004.1"/>
</dbReference>
<evidence type="ECO:0000313" key="2">
    <source>
        <dbReference type="EMBL" id="SPJ34752.1"/>
    </source>
</evidence>
<gene>
    <name evidence="2" type="ORF">KSP9073_02799</name>
</gene>
<protein>
    <recommendedName>
        <fullName evidence="4">DUF2628 domain-containing protein</fullName>
    </recommendedName>
</protein>
<dbReference type="InterPro" id="IPR024399">
    <property type="entry name" value="DUF2628"/>
</dbReference>
<name>A0A2R8CPJ7_9GAMM</name>
<keyword evidence="1" id="KW-0812">Transmembrane</keyword>
<feature type="transmembrane region" description="Helical" evidence="1">
    <location>
        <begin position="20"/>
        <end position="36"/>
    </location>
</feature>
<evidence type="ECO:0000313" key="3">
    <source>
        <dbReference type="Proteomes" id="UP000244934"/>
    </source>
</evidence>
<keyword evidence="1" id="KW-1133">Transmembrane helix</keyword>
<evidence type="ECO:0000256" key="1">
    <source>
        <dbReference type="SAM" id="Phobius"/>
    </source>
</evidence>